<dbReference type="InterPro" id="IPR036719">
    <property type="entry name" value="Neuro-gated_channel_TM_sf"/>
</dbReference>
<dbReference type="OrthoDB" id="5975154at2759"/>
<dbReference type="InterPro" id="IPR006202">
    <property type="entry name" value="Neur_chan_lig-bd"/>
</dbReference>
<dbReference type="InterPro" id="IPR018000">
    <property type="entry name" value="Neurotransmitter_ion_chnl_CS"/>
</dbReference>
<feature type="domain" description="Neurotransmitter-gated ion-channel transmembrane" evidence="19">
    <location>
        <begin position="257"/>
        <end position="482"/>
    </location>
</feature>
<dbReference type="Pfam" id="PF02932">
    <property type="entry name" value="Neur_chan_memb"/>
    <property type="match status" value="1"/>
</dbReference>
<keyword evidence="4" id="KW-1003">Cell membrane</keyword>
<dbReference type="CDD" id="cd19051">
    <property type="entry name" value="LGIC_TM_cation"/>
    <property type="match status" value="1"/>
</dbReference>
<sequence>MSGETTEKTEPERTYVYLFKSAIRYGFLQSVSGFCTCNADDNESRLMKNLMANYDAGVRPAQNSSLPLTVVFGVSLHHIIDVDEKNQILTTNCWITQIWMDYHLQWNATEYAELKVIRIPYHRVWRPDLILYNNADPQYQSSVINTNVIVSSNGQVVWLSHGIYRSSCDINVEYFPFDVQSCHMKWSSWTYDGYQLDIVKQTEEGDVTNYQANGEFDLVSFSSVKHIEHYSCCVEPYPDITYVIKIRRRPLFYVFNLILPCILINGIVFYVPSESGEKVTLGISALLSMTVFLMTIRETLPPTEKTPLISMYYGASICLVSFASGLSVVTLNIYHRGVRGQSVPNIIRKIVLKRIAPLIFIKFDHKHRDSKAQESSAKNCLDGQWPWSELSSHEDGCCLQQCAEKSTRFVSKPRSDDLELFEKQVMRVLNRVHLHIERTELRICDQERKELIELEWKQTSIVLDRLLLGAFFLITIITSTTILCRSPQDAS</sequence>
<evidence type="ECO:0000313" key="20">
    <source>
        <dbReference type="EMBL" id="ERL85674.1"/>
    </source>
</evidence>
<evidence type="ECO:0000313" key="21">
    <source>
        <dbReference type="Proteomes" id="UP000030742"/>
    </source>
</evidence>
<dbReference type="NCBIfam" id="TIGR00860">
    <property type="entry name" value="LIC"/>
    <property type="match status" value="1"/>
</dbReference>
<evidence type="ECO:0000256" key="13">
    <source>
        <dbReference type="ARBA" id="ARBA00023257"/>
    </source>
</evidence>
<evidence type="ECO:0000256" key="12">
    <source>
        <dbReference type="ARBA" id="ARBA00023180"/>
    </source>
</evidence>
<dbReference type="GO" id="GO:0022848">
    <property type="term" value="F:acetylcholine-gated monoatomic cation-selective channel activity"/>
    <property type="evidence" value="ECO:0007669"/>
    <property type="project" value="InterPro"/>
</dbReference>
<keyword evidence="9 17" id="KW-0472">Membrane</keyword>
<evidence type="ECO:0000256" key="14">
    <source>
        <dbReference type="ARBA" id="ARBA00023286"/>
    </source>
</evidence>
<dbReference type="PRINTS" id="PR00252">
    <property type="entry name" value="NRIONCHANNEL"/>
</dbReference>
<keyword evidence="8 17" id="KW-0406">Ion transport</keyword>
<keyword evidence="3 17" id="KW-0813">Transport</keyword>
<dbReference type="InterPro" id="IPR036734">
    <property type="entry name" value="Neur_chan_lig-bd_sf"/>
</dbReference>
<dbReference type="FunFam" id="2.70.170.10:FF:000016">
    <property type="entry name" value="Nicotinic acetylcholine receptor subunit"/>
    <property type="match status" value="1"/>
</dbReference>
<dbReference type="AlphaFoldDB" id="U4TVR2"/>
<feature type="transmembrane region" description="Helical" evidence="17">
    <location>
        <begin position="251"/>
        <end position="273"/>
    </location>
</feature>
<accession>U4TVR2</accession>
<evidence type="ECO:0000256" key="1">
    <source>
        <dbReference type="ARBA" id="ARBA00003328"/>
    </source>
</evidence>
<keyword evidence="5 17" id="KW-0812">Transmembrane</keyword>
<dbReference type="PROSITE" id="PS00236">
    <property type="entry name" value="NEUROTR_ION_CHANNEL"/>
    <property type="match status" value="1"/>
</dbReference>
<evidence type="ECO:0000256" key="3">
    <source>
        <dbReference type="ARBA" id="ARBA00022448"/>
    </source>
</evidence>
<dbReference type="CDD" id="cd18997">
    <property type="entry name" value="LGIC_ECD_nAChR"/>
    <property type="match status" value="1"/>
</dbReference>
<dbReference type="InterPro" id="IPR038050">
    <property type="entry name" value="Neuro_actylchol_rec"/>
</dbReference>
<keyword evidence="12" id="KW-0325">Glycoprotein</keyword>
<evidence type="ECO:0000256" key="2">
    <source>
        <dbReference type="ARBA" id="ARBA00009237"/>
    </source>
</evidence>
<evidence type="ECO:0000256" key="17">
    <source>
        <dbReference type="RuleBase" id="RU000687"/>
    </source>
</evidence>
<organism evidence="20 21">
    <name type="scientific">Dendroctonus ponderosae</name>
    <name type="common">Mountain pine beetle</name>
    <dbReference type="NCBI Taxonomy" id="77166"/>
    <lineage>
        <taxon>Eukaryota</taxon>
        <taxon>Metazoa</taxon>
        <taxon>Ecdysozoa</taxon>
        <taxon>Arthropoda</taxon>
        <taxon>Hexapoda</taxon>
        <taxon>Insecta</taxon>
        <taxon>Pterygota</taxon>
        <taxon>Neoptera</taxon>
        <taxon>Endopterygota</taxon>
        <taxon>Coleoptera</taxon>
        <taxon>Polyphaga</taxon>
        <taxon>Cucujiformia</taxon>
        <taxon>Curculionidae</taxon>
        <taxon>Scolytinae</taxon>
        <taxon>Dendroctonus</taxon>
    </lineage>
</organism>
<evidence type="ECO:0000256" key="7">
    <source>
        <dbReference type="ARBA" id="ARBA00023018"/>
    </source>
</evidence>
<protein>
    <recommendedName>
        <fullName evidence="22">Neurotransmitter-gated ion-channel ligand-binding domain-containing protein</fullName>
    </recommendedName>
</protein>
<dbReference type="GO" id="GO:0045211">
    <property type="term" value="C:postsynaptic membrane"/>
    <property type="evidence" value="ECO:0007669"/>
    <property type="project" value="UniProtKB-SubCell"/>
</dbReference>
<keyword evidence="14" id="KW-1071">Ligand-gated ion channel</keyword>
<evidence type="ECO:0000256" key="9">
    <source>
        <dbReference type="ARBA" id="ARBA00023136"/>
    </source>
</evidence>
<dbReference type="InterPro" id="IPR006201">
    <property type="entry name" value="Neur_channel"/>
</dbReference>
<dbReference type="PRINTS" id="PR00254">
    <property type="entry name" value="NICOTINICR"/>
</dbReference>
<gene>
    <name evidence="20" type="ORF">D910_03090</name>
</gene>
<dbReference type="Gene3D" id="2.70.170.10">
    <property type="entry name" value="Neurotransmitter-gated ion-channel ligand-binding domain"/>
    <property type="match status" value="1"/>
</dbReference>
<dbReference type="Gene3D" id="1.20.58.390">
    <property type="entry name" value="Neurotransmitter-gated ion-channel transmembrane domain"/>
    <property type="match status" value="1"/>
</dbReference>
<feature type="transmembrane region" description="Helical" evidence="17">
    <location>
        <begin position="466"/>
        <end position="484"/>
    </location>
</feature>
<evidence type="ECO:0000256" key="16">
    <source>
        <dbReference type="ARBA" id="ARBA00034104"/>
    </source>
</evidence>
<dbReference type="SUPFAM" id="SSF90112">
    <property type="entry name" value="Neurotransmitter-gated ion-channel transmembrane pore"/>
    <property type="match status" value="1"/>
</dbReference>
<evidence type="ECO:0000259" key="19">
    <source>
        <dbReference type="Pfam" id="PF02932"/>
    </source>
</evidence>
<dbReference type="InterPro" id="IPR002394">
    <property type="entry name" value="Nicotinic_acetylcholine_rcpt"/>
</dbReference>
<evidence type="ECO:0008006" key="22">
    <source>
        <dbReference type="Google" id="ProtNLM"/>
    </source>
</evidence>
<name>U4TVR2_DENPD</name>
<dbReference type="GO" id="GO:0004888">
    <property type="term" value="F:transmembrane signaling receptor activity"/>
    <property type="evidence" value="ECO:0007669"/>
    <property type="project" value="InterPro"/>
</dbReference>
<evidence type="ECO:0000256" key="6">
    <source>
        <dbReference type="ARBA" id="ARBA00022989"/>
    </source>
</evidence>
<comment type="function">
    <text evidence="1">After binding acetylcholine, the AChR responds by an extensive change in conformation that affects all subunits and leads to opening of an ion-conducting channel across the plasma membrane.</text>
</comment>
<evidence type="ECO:0000256" key="4">
    <source>
        <dbReference type="ARBA" id="ARBA00022475"/>
    </source>
</evidence>
<comment type="subcellular location">
    <subcellularLocation>
        <location evidence="16">Postsynaptic cell membrane</location>
        <topology evidence="16">Multi-pass membrane protein</topology>
    </subcellularLocation>
</comment>
<dbReference type="EMBL" id="KB631738">
    <property type="protein sequence ID" value="ERL85674.1"/>
    <property type="molecule type" value="Genomic_DNA"/>
</dbReference>
<feature type="transmembrane region" description="Helical" evidence="17">
    <location>
        <begin position="279"/>
        <end position="300"/>
    </location>
</feature>
<dbReference type="Proteomes" id="UP000030742">
    <property type="component" value="Unassembled WGS sequence"/>
</dbReference>
<keyword evidence="13" id="KW-0628">Postsynaptic cell membrane</keyword>
<feature type="domain" description="Neurotransmitter-gated ion-channel ligand-binding" evidence="18">
    <location>
        <begin position="43"/>
        <end position="250"/>
    </location>
</feature>
<dbReference type="STRING" id="77166.U4TVR2"/>
<evidence type="ECO:0000256" key="11">
    <source>
        <dbReference type="ARBA" id="ARBA00023170"/>
    </source>
</evidence>
<evidence type="ECO:0000259" key="18">
    <source>
        <dbReference type="Pfam" id="PF02931"/>
    </source>
</evidence>
<dbReference type="FunFam" id="1.20.58.390:FF:000073">
    <property type="entry name" value="Neuronal acetylcholine receptor subunit alpha-9-II"/>
    <property type="match status" value="1"/>
</dbReference>
<dbReference type="Pfam" id="PF02931">
    <property type="entry name" value="Neur_chan_LBD"/>
    <property type="match status" value="1"/>
</dbReference>
<feature type="transmembrane region" description="Helical" evidence="17">
    <location>
        <begin position="312"/>
        <end position="334"/>
    </location>
</feature>
<dbReference type="SUPFAM" id="SSF63712">
    <property type="entry name" value="Nicotinic receptor ligand binding domain-like"/>
    <property type="match status" value="1"/>
</dbReference>
<keyword evidence="6 17" id="KW-1133">Transmembrane helix</keyword>
<comment type="similarity">
    <text evidence="2">Belongs to the ligand-gated ion channel (TC 1.A.9) family. Acetylcholine receptor (TC 1.A.9.1) subfamily.</text>
</comment>
<dbReference type="PANTHER" id="PTHR18945">
    <property type="entry name" value="NEUROTRANSMITTER GATED ION CHANNEL"/>
    <property type="match status" value="1"/>
</dbReference>
<keyword evidence="15 17" id="KW-0407">Ion channel</keyword>
<dbReference type="InterPro" id="IPR006029">
    <property type="entry name" value="Neurotrans-gated_channel_TM"/>
</dbReference>
<evidence type="ECO:0000256" key="10">
    <source>
        <dbReference type="ARBA" id="ARBA00023157"/>
    </source>
</evidence>
<evidence type="ECO:0000256" key="15">
    <source>
        <dbReference type="ARBA" id="ARBA00023303"/>
    </source>
</evidence>
<evidence type="ECO:0000256" key="5">
    <source>
        <dbReference type="ARBA" id="ARBA00022692"/>
    </source>
</evidence>
<proteinExistence type="inferred from homology"/>
<keyword evidence="7" id="KW-0770">Synapse</keyword>
<keyword evidence="10" id="KW-1015">Disulfide bond</keyword>
<reference evidence="20 21" key="1">
    <citation type="journal article" date="2013" name="Genome Biol.">
        <title>Draft genome of the mountain pine beetle, Dendroctonus ponderosae Hopkins, a major forest pest.</title>
        <authorList>
            <person name="Keeling C.I."/>
            <person name="Yuen M.M."/>
            <person name="Liao N.Y."/>
            <person name="Docking T.R."/>
            <person name="Chan S.K."/>
            <person name="Taylor G.A."/>
            <person name="Palmquist D.L."/>
            <person name="Jackman S.D."/>
            <person name="Nguyen A."/>
            <person name="Li M."/>
            <person name="Henderson H."/>
            <person name="Janes J.K."/>
            <person name="Zhao Y."/>
            <person name="Pandoh P."/>
            <person name="Moore R."/>
            <person name="Sperling F.A."/>
            <person name="Huber D.P."/>
            <person name="Birol I."/>
            <person name="Jones S.J."/>
            <person name="Bohlmann J."/>
        </authorList>
    </citation>
    <scope>NUCLEOTIDE SEQUENCE</scope>
</reference>
<keyword evidence="11" id="KW-0675">Receptor</keyword>
<evidence type="ECO:0000256" key="8">
    <source>
        <dbReference type="ARBA" id="ARBA00023065"/>
    </source>
</evidence>